<dbReference type="Proteomes" id="UP000326837">
    <property type="component" value="Chromosome"/>
</dbReference>
<name>A0A5K7XMC0_9BACT</name>
<keyword evidence="3" id="KW-1185">Reference proteome</keyword>
<evidence type="ECO:0000313" key="2">
    <source>
        <dbReference type="EMBL" id="BBO35926.1"/>
    </source>
</evidence>
<feature type="region of interest" description="Disordered" evidence="1">
    <location>
        <begin position="30"/>
        <end position="55"/>
    </location>
</feature>
<evidence type="ECO:0000313" key="3">
    <source>
        <dbReference type="Proteomes" id="UP000326837"/>
    </source>
</evidence>
<organism evidence="2 3">
    <name type="scientific">Lacipirellula parvula</name>
    <dbReference type="NCBI Taxonomy" id="2650471"/>
    <lineage>
        <taxon>Bacteria</taxon>
        <taxon>Pseudomonadati</taxon>
        <taxon>Planctomycetota</taxon>
        <taxon>Planctomycetia</taxon>
        <taxon>Pirellulales</taxon>
        <taxon>Lacipirellulaceae</taxon>
        <taxon>Lacipirellula</taxon>
    </lineage>
</organism>
<feature type="compositionally biased region" description="Polar residues" evidence="1">
    <location>
        <begin position="45"/>
        <end position="55"/>
    </location>
</feature>
<sequence>MAAQNEIRRLTMNRDSCRRPFMVRGTTNTLRASAEKPSGKPASAASHNQLARQMQFRSSTIAELPAGHDRTVHDEHS</sequence>
<dbReference type="EMBL" id="AP021861">
    <property type="protein sequence ID" value="BBO35926.1"/>
    <property type="molecule type" value="Genomic_DNA"/>
</dbReference>
<protein>
    <submittedName>
        <fullName evidence="2">Uncharacterized protein</fullName>
    </submittedName>
</protein>
<reference evidence="3" key="1">
    <citation type="submission" date="2019-10" db="EMBL/GenBank/DDBJ databases">
        <title>Lacipirellula parvula gen. nov., sp. nov., representing a lineage of planctomycetes widespread in freshwater anoxic habitats, and description of the family Lacipirellulaceae.</title>
        <authorList>
            <person name="Dedysh S.N."/>
            <person name="Kulichevskaya I.S."/>
            <person name="Beletsky A.V."/>
            <person name="Rakitin A.L."/>
            <person name="Mardanov A.V."/>
            <person name="Ivanova A.A."/>
            <person name="Saltykova V.X."/>
            <person name="Rijpstra W.I.C."/>
            <person name="Sinninghe Damste J.S."/>
            <person name="Ravin N.V."/>
        </authorList>
    </citation>
    <scope>NUCLEOTIDE SEQUENCE [LARGE SCALE GENOMIC DNA]</scope>
    <source>
        <strain evidence="3">PX69</strain>
    </source>
</reference>
<evidence type="ECO:0000256" key="1">
    <source>
        <dbReference type="SAM" id="MobiDB-lite"/>
    </source>
</evidence>
<accession>A0A5K7XMC0</accession>
<proteinExistence type="predicted"/>
<dbReference type="KEGG" id="lpav:PLANPX_5538"/>
<gene>
    <name evidence="2" type="ORF">PLANPX_5538</name>
</gene>
<dbReference type="AlphaFoldDB" id="A0A5K7XMC0"/>